<dbReference type="AlphaFoldDB" id="A0AAN9CE77"/>
<evidence type="ECO:0000313" key="1">
    <source>
        <dbReference type="EMBL" id="KAK7130502.1"/>
    </source>
</evidence>
<comment type="caution">
    <text evidence="1">The sequence shown here is derived from an EMBL/GenBank/DDBJ whole genome shotgun (WGS) entry which is preliminary data.</text>
</comment>
<organism evidence="1 2">
    <name type="scientific">Phoxinus phoxinus</name>
    <name type="common">Eurasian minnow</name>
    <dbReference type="NCBI Taxonomy" id="58324"/>
    <lineage>
        <taxon>Eukaryota</taxon>
        <taxon>Metazoa</taxon>
        <taxon>Chordata</taxon>
        <taxon>Craniata</taxon>
        <taxon>Vertebrata</taxon>
        <taxon>Euteleostomi</taxon>
        <taxon>Actinopterygii</taxon>
        <taxon>Neopterygii</taxon>
        <taxon>Teleostei</taxon>
        <taxon>Ostariophysi</taxon>
        <taxon>Cypriniformes</taxon>
        <taxon>Leuciscidae</taxon>
        <taxon>Phoxininae</taxon>
        <taxon>Phoxinus</taxon>
    </lineage>
</organism>
<proteinExistence type="predicted"/>
<keyword evidence="2" id="KW-1185">Reference proteome</keyword>
<sequence>MDDPVGDKADKHRWEWRHGGMTMHWRRNEELGDCWMRQERVGNHQLFSSLPKRPVQSIPTDWKKLLRPHLG</sequence>
<reference evidence="1 2" key="1">
    <citation type="submission" date="2024-02" db="EMBL/GenBank/DDBJ databases">
        <title>Chromosome-level genome assembly of the Eurasian Minnow (Phoxinus phoxinus).</title>
        <authorList>
            <person name="Oriowo T.O."/>
            <person name="Martin S."/>
            <person name="Stange M."/>
            <person name="Chrysostomakis Y."/>
            <person name="Brown T."/>
            <person name="Winkler S."/>
            <person name="Kukowka S."/>
            <person name="Myers E.W."/>
            <person name="Bohne A."/>
        </authorList>
    </citation>
    <scope>NUCLEOTIDE SEQUENCE [LARGE SCALE GENOMIC DNA]</scope>
    <source>
        <strain evidence="1">ZFMK-TIS-60720</strain>
        <tissue evidence="1">Whole Organism</tissue>
    </source>
</reference>
<dbReference type="EMBL" id="JAYKXH010000021">
    <property type="protein sequence ID" value="KAK7130502.1"/>
    <property type="molecule type" value="Genomic_DNA"/>
</dbReference>
<protein>
    <submittedName>
        <fullName evidence="1">Uncharacterized protein</fullName>
    </submittedName>
</protein>
<gene>
    <name evidence="1" type="ORF">R3I93_019990</name>
</gene>
<name>A0AAN9CE77_9TELE</name>
<accession>A0AAN9CE77</accession>
<evidence type="ECO:0000313" key="2">
    <source>
        <dbReference type="Proteomes" id="UP001364617"/>
    </source>
</evidence>
<dbReference type="Proteomes" id="UP001364617">
    <property type="component" value="Unassembled WGS sequence"/>
</dbReference>